<sequence length="347" mass="36140">MSTTTAAASPRGARRHTLSAAERRSMVLASLAVLALHVLGWGSLFLLVGPAQLELGGAQGQVFGVAVGITAFTLGARHAFDADHIAAIDNTTRRLVAEGRPATNVGFWFSLGHSTVVVALAALVAAGLSTLVRDATSAESTWNRFTSVWGPLVAGIFLLVIAAVNVVSLRASGGHGPAGPVTRVLDRIGTRIRTPRQMYVVGLLFGLGFDTATEVSLLILAGSAGVAQLPWWAVMTLPVLFAAGMSTFDLLEGWVARLAYGRAAEQPDRLRRYNVGVTLVSVVVAGVVGLVSLSGALATWGGWPDPLAWTTTLATDYWGWGLAAILLVALVWLTVARRAAGKTSAGA</sequence>
<evidence type="ECO:0000256" key="4">
    <source>
        <dbReference type="ARBA" id="ARBA00022596"/>
    </source>
</evidence>
<gene>
    <name evidence="9" type="ORF">ACFFN0_09915</name>
</gene>
<evidence type="ECO:0000256" key="6">
    <source>
        <dbReference type="ARBA" id="ARBA00022989"/>
    </source>
</evidence>
<keyword evidence="4" id="KW-0533">Nickel</keyword>
<organism evidence="9 10">
    <name type="scientific">Ornithinimicrobium kibberense</name>
    <dbReference type="NCBI Taxonomy" id="282060"/>
    <lineage>
        <taxon>Bacteria</taxon>
        <taxon>Bacillati</taxon>
        <taxon>Actinomycetota</taxon>
        <taxon>Actinomycetes</taxon>
        <taxon>Micrococcales</taxon>
        <taxon>Ornithinimicrobiaceae</taxon>
        <taxon>Ornithinimicrobium</taxon>
    </lineage>
</organism>
<dbReference type="PANTHER" id="PTHR31611">
    <property type="entry name" value="HIGH-AFFINITY NICKEL TRANSPORT PROTEIN NIC1"/>
    <property type="match status" value="1"/>
</dbReference>
<evidence type="ECO:0000256" key="8">
    <source>
        <dbReference type="RuleBase" id="RU362101"/>
    </source>
</evidence>
<dbReference type="Proteomes" id="UP001589613">
    <property type="component" value="Unassembled WGS sequence"/>
</dbReference>
<keyword evidence="6 8" id="KW-1133">Transmembrane helix</keyword>
<name>A0ABV5V3J4_9MICO</name>
<feature type="transmembrane region" description="Helical" evidence="8">
    <location>
        <begin position="101"/>
        <end position="128"/>
    </location>
</feature>
<comment type="subcellular location">
    <subcellularLocation>
        <location evidence="8">Cell membrane</location>
        <topology evidence="8">Multi-pass membrane protein</topology>
    </subcellularLocation>
    <subcellularLocation>
        <location evidence="1">Endomembrane system</location>
        <topology evidence="1">Multi-pass membrane protein</topology>
    </subcellularLocation>
</comment>
<evidence type="ECO:0000256" key="1">
    <source>
        <dbReference type="ARBA" id="ARBA00004127"/>
    </source>
</evidence>
<keyword evidence="7 8" id="KW-0472">Membrane</keyword>
<protein>
    <recommendedName>
        <fullName evidence="8">Nickel/cobalt efflux system</fullName>
    </recommendedName>
</protein>
<comment type="similarity">
    <text evidence="2 8">Belongs to the NiCoT transporter (TC 2.A.52) family.</text>
</comment>
<feature type="transmembrane region" description="Helical" evidence="8">
    <location>
        <begin position="272"/>
        <end position="297"/>
    </location>
</feature>
<feature type="transmembrane region" description="Helical" evidence="8">
    <location>
        <begin position="25"/>
        <end position="48"/>
    </location>
</feature>
<evidence type="ECO:0000256" key="3">
    <source>
        <dbReference type="ARBA" id="ARBA00022448"/>
    </source>
</evidence>
<evidence type="ECO:0000256" key="7">
    <source>
        <dbReference type="ARBA" id="ARBA00023136"/>
    </source>
</evidence>
<keyword evidence="10" id="KW-1185">Reference proteome</keyword>
<accession>A0ABV5V3J4</accession>
<dbReference type="PANTHER" id="PTHR31611:SF0">
    <property type="entry name" value="HIGH-AFFINITY NICKEL TRANSPORT PROTEIN NIC1"/>
    <property type="match status" value="1"/>
</dbReference>
<dbReference type="RefSeq" id="WP_202876636.1">
    <property type="nucleotide sequence ID" value="NZ_JBHMAX010000017.1"/>
</dbReference>
<comment type="caution">
    <text evidence="9">The sequence shown here is derived from an EMBL/GenBank/DDBJ whole genome shotgun (WGS) entry which is preliminary data.</text>
</comment>
<keyword evidence="3 8" id="KW-0813">Transport</keyword>
<evidence type="ECO:0000313" key="9">
    <source>
        <dbReference type="EMBL" id="MFB9732359.1"/>
    </source>
</evidence>
<dbReference type="Pfam" id="PF03824">
    <property type="entry name" value="NicO"/>
    <property type="match status" value="1"/>
</dbReference>
<feature type="transmembrane region" description="Helical" evidence="8">
    <location>
        <begin position="60"/>
        <end position="80"/>
    </location>
</feature>
<feature type="transmembrane region" description="Helical" evidence="8">
    <location>
        <begin position="199"/>
        <end position="223"/>
    </location>
</feature>
<dbReference type="InterPro" id="IPR011541">
    <property type="entry name" value="Ni/Co_transpt_high_affinity"/>
</dbReference>
<keyword evidence="5 8" id="KW-0812">Transmembrane</keyword>
<evidence type="ECO:0000313" key="10">
    <source>
        <dbReference type="Proteomes" id="UP001589613"/>
    </source>
</evidence>
<evidence type="ECO:0000256" key="2">
    <source>
        <dbReference type="ARBA" id="ARBA00010892"/>
    </source>
</evidence>
<proteinExistence type="inferred from homology"/>
<evidence type="ECO:0000256" key="5">
    <source>
        <dbReference type="ARBA" id="ARBA00022692"/>
    </source>
</evidence>
<dbReference type="EMBL" id="JBHMAX010000017">
    <property type="protein sequence ID" value="MFB9732359.1"/>
    <property type="molecule type" value="Genomic_DNA"/>
</dbReference>
<feature type="transmembrane region" description="Helical" evidence="8">
    <location>
        <begin position="317"/>
        <end position="335"/>
    </location>
</feature>
<reference evidence="9 10" key="1">
    <citation type="submission" date="2024-09" db="EMBL/GenBank/DDBJ databases">
        <authorList>
            <person name="Sun Q."/>
            <person name="Mori K."/>
        </authorList>
    </citation>
    <scope>NUCLEOTIDE SEQUENCE [LARGE SCALE GENOMIC DNA]</scope>
    <source>
        <strain evidence="9 10">JCM 12763</strain>
    </source>
</reference>
<dbReference type="InterPro" id="IPR004688">
    <property type="entry name" value="Ni/Co_transpt"/>
</dbReference>
<feature type="transmembrane region" description="Helical" evidence="8">
    <location>
        <begin position="229"/>
        <end position="251"/>
    </location>
</feature>
<feature type="transmembrane region" description="Helical" evidence="8">
    <location>
        <begin position="148"/>
        <end position="167"/>
    </location>
</feature>